<protein>
    <submittedName>
        <fullName evidence="1">Uncharacterized protein</fullName>
    </submittedName>
</protein>
<accession>S5ZXF3</accession>
<dbReference type="EMBL" id="CP004120">
    <property type="protein sequence ID" value="AGT45170.1"/>
    <property type="molecule type" value="Genomic_DNA"/>
</dbReference>
<organism evidence="1 2">
    <name type="scientific">Treponema pedis str. T A4</name>
    <dbReference type="NCBI Taxonomy" id="1291379"/>
    <lineage>
        <taxon>Bacteria</taxon>
        <taxon>Pseudomonadati</taxon>
        <taxon>Spirochaetota</taxon>
        <taxon>Spirochaetia</taxon>
        <taxon>Spirochaetales</taxon>
        <taxon>Treponemataceae</taxon>
        <taxon>Treponema</taxon>
    </lineage>
</organism>
<evidence type="ECO:0000313" key="1">
    <source>
        <dbReference type="EMBL" id="AGT45170.1"/>
    </source>
</evidence>
<sequence length="37" mass="3861">MYGTGKNKKIKTGTPHVLAGGFSSLCIQGGKPARLEN</sequence>
<dbReference type="HOGENOM" id="CLU_3349928_0_0_12"/>
<evidence type="ECO:0000313" key="2">
    <source>
        <dbReference type="Proteomes" id="UP000015620"/>
    </source>
</evidence>
<dbReference type="KEGG" id="tped:TPE_2698"/>
<dbReference type="STRING" id="1291379.TPE_2698"/>
<gene>
    <name evidence="1" type="ORF">TPE_2698</name>
</gene>
<reference evidence="1 2" key="1">
    <citation type="journal article" date="2013" name="PLoS ONE">
        <title>Genome-Wide Relatedness of Treponema pedis, from Gingiva and Necrotic Skin Lesions of Pigs, with the Human Oral Pathogen Treponema denticola.</title>
        <authorList>
            <person name="Svartstrom O."/>
            <person name="Mushtaq M."/>
            <person name="Pringle M."/>
            <person name="Segerman B."/>
        </authorList>
    </citation>
    <scope>NUCLEOTIDE SEQUENCE [LARGE SCALE GENOMIC DNA]</scope>
    <source>
        <strain evidence="1">T A4</strain>
    </source>
</reference>
<name>S5ZXF3_9SPIR</name>
<proteinExistence type="predicted"/>
<dbReference type="AlphaFoldDB" id="S5ZXF3"/>
<dbReference type="Proteomes" id="UP000015620">
    <property type="component" value="Chromosome"/>
</dbReference>
<keyword evidence="2" id="KW-1185">Reference proteome</keyword>
<dbReference type="PATRIC" id="fig|1291379.3.peg.2671"/>